<dbReference type="InterPro" id="IPR003593">
    <property type="entry name" value="AAA+_ATPase"/>
</dbReference>
<proteinExistence type="inferred from homology"/>
<dbReference type="GO" id="GO:0016887">
    <property type="term" value="F:ATP hydrolysis activity"/>
    <property type="evidence" value="ECO:0007669"/>
    <property type="project" value="InterPro"/>
</dbReference>
<dbReference type="Gene3D" id="3.40.50.300">
    <property type="entry name" value="P-loop containing nucleotide triphosphate hydrolases"/>
    <property type="match status" value="2"/>
</dbReference>
<dbReference type="Pfam" id="PF17871">
    <property type="entry name" value="AAA_lid_9"/>
    <property type="match status" value="1"/>
</dbReference>
<evidence type="ECO:0000259" key="8">
    <source>
        <dbReference type="PROSITE" id="PS50151"/>
    </source>
</evidence>
<dbReference type="AlphaFoldDB" id="A0A2H0Y0R5"/>
<dbReference type="PROSITE" id="PS00870">
    <property type="entry name" value="CLPAB_1"/>
    <property type="match status" value="1"/>
</dbReference>
<evidence type="ECO:0000256" key="4">
    <source>
        <dbReference type="ARBA" id="ARBA00023186"/>
    </source>
</evidence>
<dbReference type="PROSITE" id="PS50151">
    <property type="entry name" value="UVR"/>
    <property type="match status" value="1"/>
</dbReference>
<evidence type="ECO:0000313" key="11">
    <source>
        <dbReference type="Proteomes" id="UP000231343"/>
    </source>
</evidence>
<dbReference type="Pfam" id="PF00004">
    <property type="entry name" value="AAA"/>
    <property type="match status" value="1"/>
</dbReference>
<dbReference type="InterPro" id="IPR050130">
    <property type="entry name" value="ClpA_ClpB"/>
</dbReference>
<dbReference type="GO" id="GO:0006508">
    <property type="term" value="P:proteolysis"/>
    <property type="evidence" value="ECO:0007669"/>
    <property type="project" value="UniProtKB-KW"/>
</dbReference>
<dbReference type="InterPro" id="IPR003959">
    <property type="entry name" value="ATPase_AAA_core"/>
</dbReference>
<keyword evidence="10" id="KW-0378">Hydrolase</keyword>
<feature type="coiled-coil region" evidence="7">
    <location>
        <begin position="413"/>
        <end position="448"/>
    </location>
</feature>
<dbReference type="InterPro" id="IPR004176">
    <property type="entry name" value="Clp_R_N"/>
</dbReference>
<dbReference type="GO" id="GO:0005737">
    <property type="term" value="C:cytoplasm"/>
    <property type="evidence" value="ECO:0007669"/>
    <property type="project" value="TreeGrafter"/>
</dbReference>
<name>A0A2H0Y0R5_UNCSA</name>
<feature type="domain" description="Clp R" evidence="9">
    <location>
        <begin position="2"/>
        <end position="146"/>
    </location>
</feature>
<evidence type="ECO:0000259" key="9">
    <source>
        <dbReference type="PROSITE" id="PS51903"/>
    </source>
</evidence>
<accession>A0A2H0Y0R5</accession>
<dbReference type="GO" id="GO:0005524">
    <property type="term" value="F:ATP binding"/>
    <property type="evidence" value="ECO:0007669"/>
    <property type="project" value="UniProtKB-KW"/>
</dbReference>
<dbReference type="SMART" id="SM00382">
    <property type="entry name" value="AAA"/>
    <property type="match status" value="2"/>
</dbReference>
<dbReference type="EMBL" id="PEYM01000048">
    <property type="protein sequence ID" value="PIS30805.1"/>
    <property type="molecule type" value="Genomic_DNA"/>
</dbReference>
<dbReference type="Pfam" id="PF07724">
    <property type="entry name" value="AAA_2"/>
    <property type="match status" value="1"/>
</dbReference>
<dbReference type="Gene3D" id="1.10.8.60">
    <property type="match status" value="2"/>
</dbReference>
<dbReference type="SUPFAM" id="SSF81923">
    <property type="entry name" value="Double Clp-N motif"/>
    <property type="match status" value="1"/>
</dbReference>
<dbReference type="Pfam" id="PF10431">
    <property type="entry name" value="ClpB_D2-small"/>
    <property type="match status" value="1"/>
</dbReference>
<dbReference type="Gene3D" id="1.10.1780.10">
    <property type="entry name" value="Clp, N-terminal domain"/>
    <property type="match status" value="1"/>
</dbReference>
<evidence type="ECO:0000256" key="2">
    <source>
        <dbReference type="ARBA" id="ARBA00022741"/>
    </source>
</evidence>
<gene>
    <name evidence="10" type="ORF">COT42_02355</name>
</gene>
<dbReference type="FunFam" id="3.40.50.300:FF:000010">
    <property type="entry name" value="Chaperone clpB 1, putative"/>
    <property type="match status" value="1"/>
</dbReference>
<dbReference type="SUPFAM" id="SSF52540">
    <property type="entry name" value="P-loop containing nucleoside triphosphate hydrolases"/>
    <property type="match status" value="2"/>
</dbReference>
<keyword evidence="3 6" id="KW-0067">ATP-binding</keyword>
<dbReference type="CDD" id="cd19499">
    <property type="entry name" value="RecA-like_ClpB_Hsp104-like"/>
    <property type="match status" value="1"/>
</dbReference>
<dbReference type="PANTHER" id="PTHR11638">
    <property type="entry name" value="ATP-DEPENDENT CLP PROTEASE"/>
    <property type="match status" value="1"/>
</dbReference>
<keyword evidence="1 5" id="KW-0677">Repeat</keyword>
<dbReference type="Pfam" id="PF02861">
    <property type="entry name" value="Clp_N"/>
    <property type="match status" value="1"/>
</dbReference>
<feature type="domain" description="UVR" evidence="8">
    <location>
        <begin position="417"/>
        <end position="452"/>
    </location>
</feature>
<dbReference type="PANTHER" id="PTHR11638:SF18">
    <property type="entry name" value="HEAT SHOCK PROTEIN 104"/>
    <property type="match status" value="1"/>
</dbReference>
<dbReference type="GO" id="GO:0008233">
    <property type="term" value="F:peptidase activity"/>
    <property type="evidence" value="ECO:0007669"/>
    <property type="project" value="UniProtKB-KW"/>
</dbReference>
<keyword evidence="10" id="KW-0645">Protease</keyword>
<protein>
    <submittedName>
        <fullName evidence="10">ATP-dependent Clp protease ATP-binding subunit ClpC</fullName>
    </submittedName>
</protein>
<keyword evidence="7" id="KW-0175">Coiled coil</keyword>
<organism evidence="10 11">
    <name type="scientific">Candidatus Saganbacteria bacterium CG08_land_8_20_14_0_20_45_16</name>
    <dbReference type="NCBI Taxonomy" id="2014293"/>
    <lineage>
        <taxon>Bacteria</taxon>
        <taxon>Bacillati</taxon>
        <taxon>Saganbacteria</taxon>
    </lineage>
</organism>
<evidence type="ECO:0000256" key="7">
    <source>
        <dbReference type="SAM" id="Coils"/>
    </source>
</evidence>
<dbReference type="InterPro" id="IPR028299">
    <property type="entry name" value="ClpA/B_CS2"/>
</dbReference>
<dbReference type="InterPro" id="IPR001270">
    <property type="entry name" value="ClpA/B"/>
</dbReference>
<keyword evidence="4 6" id="KW-0143">Chaperone</keyword>
<evidence type="ECO:0000313" key="10">
    <source>
        <dbReference type="EMBL" id="PIS30805.1"/>
    </source>
</evidence>
<dbReference type="SMART" id="SM01086">
    <property type="entry name" value="ClpB_D2-small"/>
    <property type="match status" value="1"/>
</dbReference>
<comment type="caution">
    <text evidence="10">The sequence shown here is derived from an EMBL/GenBank/DDBJ whole genome shotgun (WGS) entry which is preliminary data.</text>
</comment>
<comment type="similarity">
    <text evidence="6">Belongs to the ClpA/ClpB family.</text>
</comment>
<sequence>MFERFTEKAVRVIMAAQEEAKRLGTSFVGAEHLLLGMLAEKEVTVIRTLEFFKVDPLAIKQEIEEQLINLGAEKSLGLEIPFNNQVKRVIELAWDEARSLGHSYVGVEHLFLGMLKDSGGVVGEVFEVLGISPATVKDRIITILGEVSSFQKRGPRASQTPVLDSFSRDLTAMAREKRLDPVIGRAKEIERVTQVLSRRKKNNPVLIGEAGVGKTAVVEGLAQRIVIGNVPPPLLRKRLVTLDLGLMIAGTRYRGEFEERMKKVVTEVMQDGELILFIDELHTLIGAGAAEGAMDAANILKPVLARGELQCIGATTIDEFRKKIESDPALERRFQSVMVDEPSTQDTIEILKGLRERYEDFHKVKITDDALVSAARLSARYIADRQLPDKAIDLIDEAASKVMLRSSVAPPELVEIMKQIEQVKGDKNKAAEKQEFELAAELRDKEETLLVQYEAISKKMSGLISREGYPEVNSEVIAQVVSVWTGVPVTQLTAAETERLLKMEGELKQRIIGQDEAVAVLAKSIRRARAGLKDPNRPIGSFIFLGPSGVGKTELAKRVAEFMFGDIEAMVRVDMSEFLEQHSVSRLVGSPPGYVGFGEGGQLTEQIRRKPHSVVLFDEIEKAHHNVMNIMLQILEEGHITDSQGRKIDFKNTVVIMTSNVGAEFIQKETSMGFVTSNDAKATYARMKDTVMDELKKHFKPEFLNRVDEKVVFRPLSKEDLVSIVEIMLVDINKRLTEKGIVLKTNDKVREFLVDQGYDPKLGARPLRRAIQEFIEDPLSEEVLRGRFGFGSKITLKVDKDKIVFSGAKGKVAVKKTVSVKKSADASA</sequence>
<dbReference type="InterPro" id="IPR018368">
    <property type="entry name" value="ClpA/B_CS1"/>
</dbReference>
<dbReference type="InterPro" id="IPR036628">
    <property type="entry name" value="Clp_N_dom_sf"/>
</dbReference>
<evidence type="ECO:0000256" key="1">
    <source>
        <dbReference type="ARBA" id="ARBA00022737"/>
    </source>
</evidence>
<reference evidence="10 11" key="1">
    <citation type="submission" date="2017-09" db="EMBL/GenBank/DDBJ databases">
        <title>Depth-based differentiation of microbial function through sediment-hosted aquifers and enrichment of novel symbionts in the deep terrestrial subsurface.</title>
        <authorList>
            <person name="Probst A.J."/>
            <person name="Ladd B."/>
            <person name="Jarett J.K."/>
            <person name="Geller-Mcgrath D.E."/>
            <person name="Sieber C.M."/>
            <person name="Emerson J.B."/>
            <person name="Anantharaman K."/>
            <person name="Thomas B.C."/>
            <person name="Malmstrom R."/>
            <person name="Stieglmeier M."/>
            <person name="Klingl A."/>
            <person name="Woyke T."/>
            <person name="Ryan C.M."/>
            <person name="Banfield J.F."/>
        </authorList>
    </citation>
    <scope>NUCLEOTIDE SEQUENCE [LARGE SCALE GENOMIC DNA]</scope>
    <source>
        <strain evidence="10">CG08_land_8_20_14_0_20_45_16</strain>
    </source>
</reference>
<dbReference type="GO" id="GO:0034605">
    <property type="term" value="P:cellular response to heat"/>
    <property type="evidence" value="ECO:0007669"/>
    <property type="project" value="TreeGrafter"/>
</dbReference>
<dbReference type="PRINTS" id="PR00300">
    <property type="entry name" value="CLPPROTEASEA"/>
</dbReference>
<dbReference type="CDD" id="cd00009">
    <property type="entry name" value="AAA"/>
    <property type="match status" value="1"/>
</dbReference>
<evidence type="ECO:0000256" key="5">
    <source>
        <dbReference type="PROSITE-ProRule" id="PRU01251"/>
    </source>
</evidence>
<dbReference type="Proteomes" id="UP000231343">
    <property type="component" value="Unassembled WGS sequence"/>
</dbReference>
<dbReference type="PROSITE" id="PS00871">
    <property type="entry name" value="CLPAB_2"/>
    <property type="match status" value="1"/>
</dbReference>
<dbReference type="InterPro" id="IPR041546">
    <property type="entry name" value="ClpA/ClpB_AAA_lid"/>
</dbReference>
<evidence type="ECO:0000256" key="3">
    <source>
        <dbReference type="ARBA" id="ARBA00022840"/>
    </source>
</evidence>
<dbReference type="InterPro" id="IPR001943">
    <property type="entry name" value="UVR_dom"/>
</dbReference>
<dbReference type="InterPro" id="IPR019489">
    <property type="entry name" value="Clp_ATPase_C"/>
</dbReference>
<dbReference type="PROSITE" id="PS51903">
    <property type="entry name" value="CLP_R"/>
    <property type="match status" value="1"/>
</dbReference>
<dbReference type="InterPro" id="IPR027417">
    <property type="entry name" value="P-loop_NTPase"/>
</dbReference>
<dbReference type="Gene3D" id="4.10.860.10">
    <property type="entry name" value="UVR domain"/>
    <property type="match status" value="1"/>
</dbReference>
<dbReference type="FunFam" id="3.40.50.300:FF:000025">
    <property type="entry name" value="ATP-dependent Clp protease subunit"/>
    <property type="match status" value="1"/>
</dbReference>
<keyword evidence="2 6" id="KW-0547">Nucleotide-binding</keyword>
<evidence type="ECO:0000256" key="6">
    <source>
        <dbReference type="RuleBase" id="RU004432"/>
    </source>
</evidence>